<protein>
    <submittedName>
        <fullName evidence="1">(R)-mandelonitrile lyase 1-like</fullName>
    </submittedName>
</protein>
<proteinExistence type="predicted"/>
<accession>A0A5A7UNR1</accession>
<dbReference type="AlphaFoldDB" id="A0A5A7UNR1"/>
<comment type="caution">
    <text evidence="1">The sequence shown here is derived from an EMBL/GenBank/DDBJ whole genome shotgun (WGS) entry which is preliminary data.</text>
</comment>
<organism evidence="1 3">
    <name type="scientific">Cucumis melo var. makuwa</name>
    <name type="common">Oriental melon</name>
    <dbReference type="NCBI Taxonomy" id="1194695"/>
    <lineage>
        <taxon>Eukaryota</taxon>
        <taxon>Viridiplantae</taxon>
        <taxon>Streptophyta</taxon>
        <taxon>Embryophyta</taxon>
        <taxon>Tracheophyta</taxon>
        <taxon>Spermatophyta</taxon>
        <taxon>Magnoliopsida</taxon>
        <taxon>eudicotyledons</taxon>
        <taxon>Gunneridae</taxon>
        <taxon>Pentapetalae</taxon>
        <taxon>rosids</taxon>
        <taxon>fabids</taxon>
        <taxon>Cucurbitales</taxon>
        <taxon>Cucurbitaceae</taxon>
        <taxon>Benincaseae</taxon>
        <taxon>Cucumis</taxon>
    </lineage>
</organism>
<evidence type="ECO:0000313" key="2">
    <source>
        <dbReference type="EMBL" id="TYK08205.1"/>
    </source>
</evidence>
<evidence type="ECO:0000313" key="4">
    <source>
        <dbReference type="Proteomes" id="UP000321947"/>
    </source>
</evidence>
<gene>
    <name evidence="2" type="ORF">E5676_scaffold1503G00210</name>
    <name evidence="1" type="ORF">E6C27_scaffold280G004130</name>
</gene>
<reference evidence="3 4" key="1">
    <citation type="submission" date="2019-08" db="EMBL/GenBank/DDBJ databases">
        <title>Draft genome sequences of two oriental melons (Cucumis melo L. var makuwa).</title>
        <authorList>
            <person name="Kwon S.-Y."/>
        </authorList>
    </citation>
    <scope>NUCLEOTIDE SEQUENCE [LARGE SCALE GENOMIC DNA]</scope>
    <source>
        <strain evidence="4">cv. Chang Bougi</strain>
        <strain evidence="3">cv. SW 3</strain>
        <tissue evidence="1">Leaf</tissue>
    </source>
</reference>
<sequence length="203" mass="23972">MNFRKYLRLIRCQANSVVDLFKRHQRAFPNWCRDQVIRTHVRDNLLHDFFSLVMGPSHDVRSYNGYVTQPTAHTPRRREHSRNLELDRYVAQNKKILISIAPGQDKSISLHVVRFNNTIDVLMQDTFPVHFLKWIDVTSEYIKLFKGGLQLQSSMNRAAREKQPYNYSSGTKSFLKQQHELAEQRDHLINHVELFKETHARGS</sequence>
<name>A0A5A7UNR1_CUCMM</name>
<evidence type="ECO:0000313" key="3">
    <source>
        <dbReference type="Proteomes" id="UP000321393"/>
    </source>
</evidence>
<dbReference type="Proteomes" id="UP000321947">
    <property type="component" value="Unassembled WGS sequence"/>
</dbReference>
<dbReference type="GO" id="GO:0016829">
    <property type="term" value="F:lyase activity"/>
    <property type="evidence" value="ECO:0007669"/>
    <property type="project" value="UniProtKB-KW"/>
</dbReference>
<dbReference type="Proteomes" id="UP000321393">
    <property type="component" value="Unassembled WGS sequence"/>
</dbReference>
<evidence type="ECO:0000313" key="1">
    <source>
        <dbReference type="EMBL" id="KAA0057523.1"/>
    </source>
</evidence>
<keyword evidence="1" id="KW-0456">Lyase</keyword>
<dbReference type="EMBL" id="SSTE01007195">
    <property type="protein sequence ID" value="KAA0057523.1"/>
    <property type="molecule type" value="Genomic_DNA"/>
</dbReference>
<dbReference type="EMBL" id="SSTD01012916">
    <property type="protein sequence ID" value="TYK08205.1"/>
    <property type="molecule type" value="Genomic_DNA"/>
</dbReference>